<dbReference type="AlphaFoldDB" id="A0ABD1ZM05"/>
<evidence type="ECO:0000313" key="2">
    <source>
        <dbReference type="Proteomes" id="UP001605036"/>
    </source>
</evidence>
<organism evidence="1 2">
    <name type="scientific">Riccia fluitans</name>
    <dbReference type="NCBI Taxonomy" id="41844"/>
    <lineage>
        <taxon>Eukaryota</taxon>
        <taxon>Viridiplantae</taxon>
        <taxon>Streptophyta</taxon>
        <taxon>Embryophyta</taxon>
        <taxon>Marchantiophyta</taxon>
        <taxon>Marchantiopsida</taxon>
        <taxon>Marchantiidae</taxon>
        <taxon>Marchantiales</taxon>
        <taxon>Ricciaceae</taxon>
        <taxon>Riccia</taxon>
    </lineage>
</organism>
<keyword evidence="2" id="KW-1185">Reference proteome</keyword>
<accession>A0ABD1ZM05</accession>
<reference evidence="1 2" key="1">
    <citation type="submission" date="2024-09" db="EMBL/GenBank/DDBJ databases">
        <title>Chromosome-scale assembly of Riccia fluitans.</title>
        <authorList>
            <person name="Paukszto L."/>
            <person name="Sawicki J."/>
            <person name="Karawczyk K."/>
            <person name="Piernik-Szablinska J."/>
            <person name="Szczecinska M."/>
            <person name="Mazdziarz M."/>
        </authorList>
    </citation>
    <scope>NUCLEOTIDE SEQUENCE [LARGE SCALE GENOMIC DNA]</scope>
    <source>
        <strain evidence="1">Rf_01</strain>
        <tissue evidence="1">Aerial parts of the thallus</tissue>
    </source>
</reference>
<sequence length="128" mass="14023">MCVIRLRSHPGSPSTGRLSAVTAAVASGLAIDKFSKWEVFVFSRAFTGPRAEDDAKCFPALWIRRKLNFCVARRKPSGMASLAMGTFRTGCNRAPEICFSTFVRQNCRDEVGKGSAEHCMLMAGITML</sequence>
<gene>
    <name evidence="1" type="ORF">R1flu_019392</name>
</gene>
<evidence type="ECO:0000313" key="1">
    <source>
        <dbReference type="EMBL" id="KAL2651264.1"/>
    </source>
</evidence>
<comment type="caution">
    <text evidence="1">The sequence shown here is derived from an EMBL/GenBank/DDBJ whole genome shotgun (WGS) entry which is preliminary data.</text>
</comment>
<name>A0ABD1ZM05_9MARC</name>
<dbReference type="Proteomes" id="UP001605036">
    <property type="component" value="Unassembled WGS sequence"/>
</dbReference>
<proteinExistence type="predicted"/>
<protein>
    <submittedName>
        <fullName evidence="1">Uncharacterized protein</fullName>
    </submittedName>
</protein>
<dbReference type="EMBL" id="JBHFFA010000001">
    <property type="protein sequence ID" value="KAL2651264.1"/>
    <property type="molecule type" value="Genomic_DNA"/>
</dbReference>